<gene>
    <name evidence="2" type="ORF">PENSUB_8386</name>
</gene>
<comment type="caution">
    <text evidence="2">The sequence shown here is derived from an EMBL/GenBank/DDBJ whole genome shotgun (WGS) entry which is preliminary data.</text>
</comment>
<keyword evidence="3" id="KW-1185">Reference proteome</keyword>
<dbReference type="EMBL" id="MNBE01000656">
    <property type="protein sequence ID" value="OKO99541.1"/>
    <property type="molecule type" value="Genomic_DNA"/>
</dbReference>
<organism evidence="2 3">
    <name type="scientific">Penicillium subrubescens</name>
    <dbReference type="NCBI Taxonomy" id="1316194"/>
    <lineage>
        <taxon>Eukaryota</taxon>
        <taxon>Fungi</taxon>
        <taxon>Dikarya</taxon>
        <taxon>Ascomycota</taxon>
        <taxon>Pezizomycotina</taxon>
        <taxon>Eurotiomycetes</taxon>
        <taxon>Eurotiomycetidae</taxon>
        <taxon>Eurotiales</taxon>
        <taxon>Aspergillaceae</taxon>
        <taxon>Penicillium</taxon>
    </lineage>
</organism>
<accession>A0A1Q5TH58</accession>
<sequence>MLAEYTPMHSRGVISLPPEPESSCLDGLDPRDWDVPVRPLPVACAGFVGIVQESIWAVGKGDPRQIDSPLYRRNPNVSGSDGNGIQERAGLLDDQEIRKSPKHSCATRREAVTGPFREQGERNGRFAVPGEGVWWAAFFAWAPALGK</sequence>
<evidence type="ECO:0000313" key="2">
    <source>
        <dbReference type="EMBL" id="OKO99541.1"/>
    </source>
</evidence>
<dbReference type="AlphaFoldDB" id="A0A1Q5TH58"/>
<evidence type="ECO:0000313" key="3">
    <source>
        <dbReference type="Proteomes" id="UP000186955"/>
    </source>
</evidence>
<evidence type="ECO:0000256" key="1">
    <source>
        <dbReference type="SAM" id="MobiDB-lite"/>
    </source>
</evidence>
<protein>
    <submittedName>
        <fullName evidence="2">Uncharacterized protein</fullName>
    </submittedName>
</protein>
<feature type="region of interest" description="Disordered" evidence="1">
    <location>
        <begin position="1"/>
        <end position="27"/>
    </location>
</feature>
<feature type="region of interest" description="Disordered" evidence="1">
    <location>
        <begin position="67"/>
        <end position="110"/>
    </location>
</feature>
<dbReference type="Proteomes" id="UP000186955">
    <property type="component" value="Unassembled WGS sequence"/>
</dbReference>
<proteinExistence type="predicted"/>
<name>A0A1Q5TH58_9EURO</name>
<reference evidence="2 3" key="1">
    <citation type="submission" date="2016-10" db="EMBL/GenBank/DDBJ databases">
        <title>Genome sequence of the ascomycete fungus Penicillium subrubescens.</title>
        <authorList>
            <person name="De Vries R.P."/>
            <person name="Peng M."/>
            <person name="Dilokpimol A."/>
            <person name="Hilden K."/>
            <person name="Makela M.R."/>
            <person name="Grigoriev I."/>
            <person name="Riley R."/>
            <person name="Granchi Z."/>
        </authorList>
    </citation>
    <scope>NUCLEOTIDE SEQUENCE [LARGE SCALE GENOMIC DNA]</scope>
    <source>
        <strain evidence="2 3">CBS 132785</strain>
    </source>
</reference>